<comment type="caution">
    <text evidence="1">The sequence shown here is derived from an EMBL/GenBank/DDBJ whole genome shotgun (WGS) entry which is preliminary data.</text>
</comment>
<proteinExistence type="predicted"/>
<gene>
    <name evidence="1" type="ORF">PsorP6_011920</name>
</gene>
<name>A0ACC0WK12_9STRA</name>
<evidence type="ECO:0000313" key="2">
    <source>
        <dbReference type="Proteomes" id="UP001163321"/>
    </source>
</evidence>
<dbReference type="Proteomes" id="UP001163321">
    <property type="component" value="Chromosome 12"/>
</dbReference>
<reference evidence="1 2" key="1">
    <citation type="journal article" date="2022" name="bioRxiv">
        <title>The genome of the oomycete Peronosclerospora sorghi, a cosmopolitan pathogen of maize and sorghum, is inflated with dispersed pseudogenes.</title>
        <authorList>
            <person name="Fletcher K."/>
            <person name="Martin F."/>
            <person name="Isakeit T."/>
            <person name="Cavanaugh K."/>
            <person name="Magill C."/>
            <person name="Michelmore R."/>
        </authorList>
    </citation>
    <scope>NUCLEOTIDE SEQUENCE [LARGE SCALE GENOMIC DNA]</scope>
    <source>
        <strain evidence="1">P6</strain>
    </source>
</reference>
<dbReference type="EMBL" id="CM047591">
    <property type="protein sequence ID" value="KAI9918364.1"/>
    <property type="molecule type" value="Genomic_DNA"/>
</dbReference>
<keyword evidence="2" id="KW-1185">Reference proteome</keyword>
<sequence length="372" mass="41785">MPHPLPFQACRGRVWLHDAPFFFKGASYFGMESDICVPHGLWGGPDSTTLAAIAHFLRSNGFNLVRVPLAVAAVVQNCEVDRFKMGNETRWLQTFEGREVRYLDVLDYVVHEFARHHLLVLLDAHVMQPGGAITPLWYDDDQKCPERVVEKMWTTVATRYASQWNVLGADLNNEPHGEATWGTGTLKTDWRLAATKLADRVLELCPHWLLFVEGVQTTKCDSDHAMPCFWGENLQAAVAHPVTLSVAHRLVYSPHTYGPAVSWQPYFNAPNFPTNMPHVWDTHFGYLTKQSDIPLVIGEWGGCHDNAQDWSWQVQFVEYVQEIGVTGVIYWCVNPNGSDTNGLLCADWRTPNATALQLLSRSTGTPVPSPSS</sequence>
<accession>A0ACC0WK12</accession>
<protein>
    <submittedName>
        <fullName evidence="1">Uncharacterized protein</fullName>
    </submittedName>
</protein>
<organism evidence="1 2">
    <name type="scientific">Peronosclerospora sorghi</name>
    <dbReference type="NCBI Taxonomy" id="230839"/>
    <lineage>
        <taxon>Eukaryota</taxon>
        <taxon>Sar</taxon>
        <taxon>Stramenopiles</taxon>
        <taxon>Oomycota</taxon>
        <taxon>Peronosporomycetes</taxon>
        <taxon>Peronosporales</taxon>
        <taxon>Peronosporaceae</taxon>
        <taxon>Peronosclerospora</taxon>
    </lineage>
</organism>
<evidence type="ECO:0000313" key="1">
    <source>
        <dbReference type="EMBL" id="KAI9918364.1"/>
    </source>
</evidence>